<dbReference type="Proteomes" id="UP001374584">
    <property type="component" value="Unassembled WGS sequence"/>
</dbReference>
<protein>
    <submittedName>
        <fullName evidence="1">Uncharacterized protein</fullName>
    </submittedName>
</protein>
<evidence type="ECO:0000313" key="2">
    <source>
        <dbReference type="Proteomes" id="UP001374584"/>
    </source>
</evidence>
<keyword evidence="2" id="KW-1185">Reference proteome</keyword>
<sequence>MCAFCIFGRGLRSLCRTLAVVGECCALWGWHRLVLCGLEGSAWLGCCCAVRSFIGLLDFNYVASTFGFLSVGDAWPRVLLDCTAAGGPFTLAGCVAKGALGLNHC</sequence>
<comment type="caution">
    <text evidence="1">The sequence shown here is derived from an EMBL/GenBank/DDBJ whole genome shotgun (WGS) entry which is preliminary data.</text>
</comment>
<dbReference type="EMBL" id="JAYMYR010000007">
    <property type="protein sequence ID" value="KAK7353789.1"/>
    <property type="molecule type" value="Genomic_DNA"/>
</dbReference>
<name>A0AAN9MFT1_PHACN</name>
<organism evidence="1 2">
    <name type="scientific">Phaseolus coccineus</name>
    <name type="common">Scarlet runner bean</name>
    <name type="synonym">Phaseolus multiflorus</name>
    <dbReference type="NCBI Taxonomy" id="3886"/>
    <lineage>
        <taxon>Eukaryota</taxon>
        <taxon>Viridiplantae</taxon>
        <taxon>Streptophyta</taxon>
        <taxon>Embryophyta</taxon>
        <taxon>Tracheophyta</taxon>
        <taxon>Spermatophyta</taxon>
        <taxon>Magnoliopsida</taxon>
        <taxon>eudicotyledons</taxon>
        <taxon>Gunneridae</taxon>
        <taxon>Pentapetalae</taxon>
        <taxon>rosids</taxon>
        <taxon>fabids</taxon>
        <taxon>Fabales</taxon>
        <taxon>Fabaceae</taxon>
        <taxon>Papilionoideae</taxon>
        <taxon>50 kb inversion clade</taxon>
        <taxon>NPAAA clade</taxon>
        <taxon>indigoferoid/millettioid clade</taxon>
        <taxon>Phaseoleae</taxon>
        <taxon>Phaseolus</taxon>
    </lineage>
</organism>
<proteinExistence type="predicted"/>
<gene>
    <name evidence="1" type="ORF">VNO80_19241</name>
</gene>
<evidence type="ECO:0000313" key="1">
    <source>
        <dbReference type="EMBL" id="KAK7353789.1"/>
    </source>
</evidence>
<accession>A0AAN9MFT1</accession>
<reference evidence="1 2" key="1">
    <citation type="submission" date="2024-01" db="EMBL/GenBank/DDBJ databases">
        <title>The genomes of 5 underutilized Papilionoideae crops provide insights into root nodulation and disease resistanc.</title>
        <authorList>
            <person name="Jiang F."/>
        </authorList>
    </citation>
    <scope>NUCLEOTIDE SEQUENCE [LARGE SCALE GENOMIC DNA]</scope>
    <source>
        <strain evidence="1">JINMINGXINNONG_FW02</strain>
        <tissue evidence="1">Leaves</tissue>
    </source>
</reference>
<dbReference type="AlphaFoldDB" id="A0AAN9MFT1"/>